<accession>A0A7X5YFC6</accession>
<comment type="caution">
    <text evidence="2">The sequence shown here is derived from an EMBL/GenBank/DDBJ whole genome shotgun (WGS) entry which is preliminary data.</text>
</comment>
<dbReference type="Proteomes" id="UP000576368">
    <property type="component" value="Unassembled WGS sequence"/>
</dbReference>
<organism evidence="2 3">
    <name type="scientific">Butyricimonas paravirosa</name>
    <dbReference type="NCBI Taxonomy" id="1472417"/>
    <lineage>
        <taxon>Bacteria</taxon>
        <taxon>Pseudomonadati</taxon>
        <taxon>Bacteroidota</taxon>
        <taxon>Bacteroidia</taxon>
        <taxon>Bacteroidales</taxon>
        <taxon>Odoribacteraceae</taxon>
        <taxon>Butyricimonas</taxon>
    </lineage>
</organism>
<gene>
    <name evidence="2" type="ORF">GGR15_003504</name>
</gene>
<keyword evidence="1" id="KW-1133">Transmembrane helix</keyword>
<dbReference type="EMBL" id="JAATLI010000013">
    <property type="protein sequence ID" value="NJC19866.1"/>
    <property type="molecule type" value="Genomic_DNA"/>
</dbReference>
<evidence type="ECO:0000313" key="2">
    <source>
        <dbReference type="EMBL" id="NJC19866.1"/>
    </source>
</evidence>
<reference evidence="2 3" key="1">
    <citation type="submission" date="2020-03" db="EMBL/GenBank/DDBJ databases">
        <title>Genomic Encyclopedia of Type Strains, Phase IV (KMG-IV): sequencing the most valuable type-strain genomes for metagenomic binning, comparative biology and taxonomic classification.</title>
        <authorList>
            <person name="Goeker M."/>
        </authorList>
    </citation>
    <scope>NUCLEOTIDE SEQUENCE [LARGE SCALE GENOMIC DNA]</scope>
    <source>
        <strain evidence="2 3">DSM 105722</strain>
    </source>
</reference>
<sequence length="77" mass="8665">MFRNLEERECGIGQSLFDGMISVYFFTGIFFTLGFNAFLSQVADDFVTGVLSIVGGVISSVVVAWCKDRWERKRSGR</sequence>
<evidence type="ECO:0000256" key="1">
    <source>
        <dbReference type="SAM" id="Phobius"/>
    </source>
</evidence>
<keyword evidence="1" id="KW-0812">Transmembrane</keyword>
<dbReference type="AlphaFoldDB" id="A0A7X5YFC6"/>
<protein>
    <submittedName>
        <fullName evidence="2">Uncharacterized protein</fullName>
    </submittedName>
</protein>
<evidence type="ECO:0000313" key="3">
    <source>
        <dbReference type="Proteomes" id="UP000576368"/>
    </source>
</evidence>
<feature type="transmembrane region" description="Helical" evidence="1">
    <location>
        <begin position="46"/>
        <end position="66"/>
    </location>
</feature>
<proteinExistence type="predicted"/>
<name>A0A7X5YFC6_9BACT</name>
<keyword evidence="1" id="KW-0472">Membrane</keyword>
<feature type="transmembrane region" description="Helical" evidence="1">
    <location>
        <begin position="21"/>
        <end position="40"/>
    </location>
</feature>